<dbReference type="AlphaFoldDB" id="A0AAD7ZBF4"/>
<sequence>GNIHYYGSVPGDYMGIARCPCELICPLPTMTSRSPFSNSTRDIPRFFAGGYMVTSSIFKPIKHLVNQCFRVSMKNRKFFGFCRQSSISMSFCL</sequence>
<name>A0AAD7ZBF4_DIPPU</name>
<keyword evidence="2" id="KW-1185">Reference proteome</keyword>
<accession>A0AAD7ZBF4</accession>
<organism evidence="1 2">
    <name type="scientific">Diploptera punctata</name>
    <name type="common">Pacific beetle cockroach</name>
    <dbReference type="NCBI Taxonomy" id="6984"/>
    <lineage>
        <taxon>Eukaryota</taxon>
        <taxon>Metazoa</taxon>
        <taxon>Ecdysozoa</taxon>
        <taxon>Arthropoda</taxon>
        <taxon>Hexapoda</taxon>
        <taxon>Insecta</taxon>
        <taxon>Pterygota</taxon>
        <taxon>Neoptera</taxon>
        <taxon>Polyneoptera</taxon>
        <taxon>Dictyoptera</taxon>
        <taxon>Blattodea</taxon>
        <taxon>Blaberoidea</taxon>
        <taxon>Blaberidae</taxon>
        <taxon>Diplopterinae</taxon>
        <taxon>Diploptera</taxon>
    </lineage>
</organism>
<gene>
    <name evidence="1" type="ORF">L9F63_005846</name>
</gene>
<reference evidence="1" key="1">
    <citation type="journal article" date="2023" name="IScience">
        <title>Live-bearing cockroach genome reveals convergent evolutionary mechanisms linked to viviparity in insects and beyond.</title>
        <authorList>
            <person name="Fouks B."/>
            <person name="Harrison M.C."/>
            <person name="Mikhailova A.A."/>
            <person name="Marchal E."/>
            <person name="English S."/>
            <person name="Carruthers M."/>
            <person name="Jennings E.C."/>
            <person name="Chiamaka E.L."/>
            <person name="Frigard R.A."/>
            <person name="Pippel M."/>
            <person name="Attardo G.M."/>
            <person name="Benoit J.B."/>
            <person name="Bornberg-Bauer E."/>
            <person name="Tobe S.S."/>
        </authorList>
    </citation>
    <scope>NUCLEOTIDE SEQUENCE</scope>
    <source>
        <strain evidence="1">Stay&amp;Tobe</strain>
    </source>
</reference>
<evidence type="ECO:0000313" key="1">
    <source>
        <dbReference type="EMBL" id="KAJ9577579.1"/>
    </source>
</evidence>
<dbReference type="EMBL" id="JASPKZ010009353">
    <property type="protein sequence ID" value="KAJ9577579.1"/>
    <property type="molecule type" value="Genomic_DNA"/>
</dbReference>
<protein>
    <submittedName>
        <fullName evidence="1">Uncharacterized protein</fullName>
    </submittedName>
</protein>
<feature type="non-terminal residue" evidence="1">
    <location>
        <position position="1"/>
    </location>
</feature>
<comment type="caution">
    <text evidence="1">The sequence shown here is derived from an EMBL/GenBank/DDBJ whole genome shotgun (WGS) entry which is preliminary data.</text>
</comment>
<evidence type="ECO:0000313" key="2">
    <source>
        <dbReference type="Proteomes" id="UP001233999"/>
    </source>
</evidence>
<proteinExistence type="predicted"/>
<feature type="non-terminal residue" evidence="1">
    <location>
        <position position="93"/>
    </location>
</feature>
<dbReference type="Proteomes" id="UP001233999">
    <property type="component" value="Unassembled WGS sequence"/>
</dbReference>
<reference evidence="1" key="2">
    <citation type="submission" date="2023-05" db="EMBL/GenBank/DDBJ databases">
        <authorList>
            <person name="Fouks B."/>
        </authorList>
    </citation>
    <scope>NUCLEOTIDE SEQUENCE</scope>
    <source>
        <strain evidence="1">Stay&amp;Tobe</strain>
        <tissue evidence="1">Testes</tissue>
    </source>
</reference>